<protein>
    <recommendedName>
        <fullName evidence="1">Nucleotidyltransferase-like domain-containing protein</fullName>
    </recommendedName>
</protein>
<proteinExistence type="predicted"/>
<sequence>MISEPRGTRPVVMKQLNLVLEPLKFMGFSLEQTTQGCVFANLGACVAKLPAAERFAVHKLIVFGERPDSEWVNAAKDLPPTASLASWFLDNGQADVFNAVWRDALGRGRGWRARAQQGKGRCCVWRPTRRRGTLVGLSP</sequence>
<accession>A0A9D7E1Q6</accession>
<dbReference type="InterPro" id="IPR058575">
    <property type="entry name" value="NTP_transf_8_dom"/>
</dbReference>
<feature type="domain" description="Nucleotidyltransferase-like" evidence="1">
    <location>
        <begin position="8"/>
        <end position="104"/>
    </location>
</feature>
<dbReference type="Pfam" id="PF12281">
    <property type="entry name" value="NTP_transf_8"/>
    <property type="match status" value="1"/>
</dbReference>
<evidence type="ECO:0000259" key="1">
    <source>
        <dbReference type="Pfam" id="PF12281"/>
    </source>
</evidence>
<gene>
    <name evidence="2" type="ORF">IPH26_04560</name>
</gene>
<evidence type="ECO:0000313" key="2">
    <source>
        <dbReference type="EMBL" id="MBK6972246.1"/>
    </source>
</evidence>
<dbReference type="EMBL" id="JADJEV010000002">
    <property type="protein sequence ID" value="MBK6972246.1"/>
    <property type="molecule type" value="Genomic_DNA"/>
</dbReference>
<reference evidence="2" key="1">
    <citation type="submission" date="2020-10" db="EMBL/GenBank/DDBJ databases">
        <title>Connecting structure to function with the recovery of over 1000 high-quality activated sludge metagenome-assembled genomes encoding full-length rRNA genes using long-read sequencing.</title>
        <authorList>
            <person name="Singleton C.M."/>
            <person name="Petriglieri F."/>
            <person name="Kristensen J.M."/>
            <person name="Kirkegaard R.H."/>
            <person name="Michaelsen T.Y."/>
            <person name="Andersen M.H."/>
            <person name="Karst S.M."/>
            <person name="Dueholm M.S."/>
            <person name="Nielsen P.H."/>
            <person name="Albertsen M."/>
        </authorList>
    </citation>
    <scope>NUCLEOTIDE SEQUENCE</scope>
    <source>
        <strain evidence="2">Bjer_18-Q3-R1-45_BAT3C.347</strain>
    </source>
</reference>
<dbReference type="Proteomes" id="UP000807785">
    <property type="component" value="Unassembled WGS sequence"/>
</dbReference>
<dbReference type="AlphaFoldDB" id="A0A9D7E1Q6"/>
<name>A0A9D7E1Q6_9PROT</name>
<evidence type="ECO:0000313" key="3">
    <source>
        <dbReference type="Proteomes" id="UP000807785"/>
    </source>
</evidence>
<organism evidence="2 3">
    <name type="scientific">Candidatus Methylophosphatis roskildensis</name>
    <dbReference type="NCBI Taxonomy" id="2899263"/>
    <lineage>
        <taxon>Bacteria</taxon>
        <taxon>Pseudomonadati</taxon>
        <taxon>Pseudomonadota</taxon>
        <taxon>Betaproteobacteria</taxon>
        <taxon>Nitrosomonadales</taxon>
        <taxon>Sterolibacteriaceae</taxon>
        <taxon>Candidatus Methylophosphatis</taxon>
    </lineage>
</organism>
<comment type="caution">
    <text evidence="2">The sequence shown here is derived from an EMBL/GenBank/DDBJ whole genome shotgun (WGS) entry which is preliminary data.</text>
</comment>